<organism evidence="1 2">
    <name type="scientific">Trifolium medium</name>
    <dbReference type="NCBI Taxonomy" id="97028"/>
    <lineage>
        <taxon>Eukaryota</taxon>
        <taxon>Viridiplantae</taxon>
        <taxon>Streptophyta</taxon>
        <taxon>Embryophyta</taxon>
        <taxon>Tracheophyta</taxon>
        <taxon>Spermatophyta</taxon>
        <taxon>Magnoliopsida</taxon>
        <taxon>eudicotyledons</taxon>
        <taxon>Gunneridae</taxon>
        <taxon>Pentapetalae</taxon>
        <taxon>rosids</taxon>
        <taxon>fabids</taxon>
        <taxon>Fabales</taxon>
        <taxon>Fabaceae</taxon>
        <taxon>Papilionoideae</taxon>
        <taxon>50 kb inversion clade</taxon>
        <taxon>NPAAA clade</taxon>
        <taxon>Hologalegina</taxon>
        <taxon>IRL clade</taxon>
        <taxon>Trifolieae</taxon>
        <taxon>Trifolium</taxon>
    </lineage>
</organism>
<dbReference type="Pfam" id="PF02146">
    <property type="entry name" value="SIR2"/>
    <property type="match status" value="1"/>
</dbReference>
<dbReference type="InterPro" id="IPR003000">
    <property type="entry name" value="Sirtuin"/>
</dbReference>
<dbReference type="Gene3D" id="3.40.50.1220">
    <property type="entry name" value="TPP-binding domain"/>
    <property type="match status" value="1"/>
</dbReference>
<dbReference type="Proteomes" id="UP000265520">
    <property type="component" value="Unassembled WGS sequence"/>
</dbReference>
<proteinExistence type="predicted"/>
<dbReference type="SUPFAM" id="SSF52467">
    <property type="entry name" value="DHS-like NAD/FAD-binding domain"/>
    <property type="match status" value="1"/>
</dbReference>
<name>A0A392U7G3_9FABA</name>
<reference evidence="1 2" key="1">
    <citation type="journal article" date="2018" name="Front. Plant Sci.">
        <title>Red Clover (Trifolium pratense) and Zigzag Clover (T. medium) - A Picture of Genomic Similarities and Differences.</title>
        <authorList>
            <person name="Dluhosova J."/>
            <person name="Istvanek J."/>
            <person name="Nedelnik J."/>
            <person name="Repkova J."/>
        </authorList>
    </citation>
    <scope>NUCLEOTIDE SEQUENCE [LARGE SCALE GENOMIC DNA]</scope>
    <source>
        <strain evidence="2">cv. 10/8</strain>
        <tissue evidence="1">Leaf</tissue>
    </source>
</reference>
<evidence type="ECO:0000313" key="2">
    <source>
        <dbReference type="Proteomes" id="UP000265520"/>
    </source>
</evidence>
<protein>
    <submittedName>
        <fullName evidence="1">NAD-dependent protein deacetylase SRT2-like</fullName>
    </submittedName>
</protein>
<dbReference type="EMBL" id="LXQA010755701">
    <property type="protein sequence ID" value="MCI69423.1"/>
    <property type="molecule type" value="Genomic_DNA"/>
</dbReference>
<dbReference type="InterPro" id="IPR029035">
    <property type="entry name" value="DHS-like_NAD/FAD-binding_dom"/>
</dbReference>
<dbReference type="GO" id="GO:0070403">
    <property type="term" value="F:NAD+ binding"/>
    <property type="evidence" value="ECO:0007669"/>
    <property type="project" value="InterPro"/>
</dbReference>
<accession>A0A392U7G3</accession>
<evidence type="ECO:0000313" key="1">
    <source>
        <dbReference type="EMBL" id="MCI69423.1"/>
    </source>
</evidence>
<feature type="non-terminal residue" evidence="1">
    <location>
        <position position="42"/>
    </location>
</feature>
<comment type="caution">
    <text evidence="1">The sequence shown here is derived from an EMBL/GenBank/DDBJ whole genome shotgun (WGS) entry which is preliminary data.</text>
</comment>
<dbReference type="AlphaFoldDB" id="A0A392U7G3"/>
<sequence>MKVVFFGDNVPKDKADMAMEASRSCDAFLVLGSSVMTMSLFD</sequence>
<keyword evidence="2" id="KW-1185">Reference proteome</keyword>